<protein>
    <submittedName>
        <fullName evidence="1">Uncharacterized protein</fullName>
    </submittedName>
</protein>
<proteinExistence type="predicted"/>
<organism evidence="1 2">
    <name type="scientific">Cellulomonas fimi</name>
    <dbReference type="NCBI Taxonomy" id="1708"/>
    <lineage>
        <taxon>Bacteria</taxon>
        <taxon>Bacillati</taxon>
        <taxon>Actinomycetota</taxon>
        <taxon>Actinomycetes</taxon>
        <taxon>Micrococcales</taxon>
        <taxon>Cellulomonadaceae</taxon>
        <taxon>Cellulomonas</taxon>
    </lineage>
</organism>
<sequence length="87" mass="9271">MMVFVHQVVDDSVSDRRATCNDSEARLPIDGGAHRQPVACGNLREGSLTATEPLLLDQMRDVVRTLGFGTIGSLGRFVEDASAGRAG</sequence>
<evidence type="ECO:0000313" key="1">
    <source>
        <dbReference type="EMBL" id="NMR21348.1"/>
    </source>
</evidence>
<dbReference type="EMBL" id="JABCJJ010000031">
    <property type="protein sequence ID" value="NMR21348.1"/>
    <property type="molecule type" value="Genomic_DNA"/>
</dbReference>
<dbReference type="RefSeq" id="WP_169325719.1">
    <property type="nucleotide sequence ID" value="NZ_JABCJJ010000031.1"/>
</dbReference>
<accession>A0A7Y0QIL6</accession>
<evidence type="ECO:0000313" key="2">
    <source>
        <dbReference type="Proteomes" id="UP000562124"/>
    </source>
</evidence>
<comment type="caution">
    <text evidence="1">The sequence shown here is derived from an EMBL/GenBank/DDBJ whole genome shotgun (WGS) entry which is preliminary data.</text>
</comment>
<keyword evidence="2" id="KW-1185">Reference proteome</keyword>
<reference evidence="1 2" key="1">
    <citation type="submission" date="2020-04" db="EMBL/GenBank/DDBJ databases">
        <title>Sequencing and Assembly of C. fimi.</title>
        <authorList>
            <person name="Ramsey A.R."/>
        </authorList>
    </citation>
    <scope>NUCLEOTIDE SEQUENCE [LARGE SCALE GENOMIC DNA]</scope>
    <source>
        <strain evidence="1 2">SB</strain>
    </source>
</reference>
<name>A0A7Y0QIL6_CELFI</name>
<gene>
    <name evidence="1" type="ORF">HIR71_14185</name>
</gene>
<dbReference type="Proteomes" id="UP000562124">
    <property type="component" value="Unassembled WGS sequence"/>
</dbReference>
<dbReference type="AlphaFoldDB" id="A0A7Y0QIL6"/>